<protein>
    <submittedName>
        <fullName evidence="2">GNAT family N-acetyltransferase</fullName>
    </submittedName>
</protein>
<dbReference type="GO" id="GO:0016747">
    <property type="term" value="F:acyltransferase activity, transferring groups other than amino-acyl groups"/>
    <property type="evidence" value="ECO:0007669"/>
    <property type="project" value="InterPro"/>
</dbReference>
<evidence type="ECO:0000313" key="3">
    <source>
        <dbReference type="Proteomes" id="UP001155546"/>
    </source>
</evidence>
<reference evidence="2" key="1">
    <citation type="journal article" date="2023" name="Int. J. Syst. Evol. Microbiol.">
        <title>&lt;i&gt;Shewanella septentrionalis&lt;/i&gt; sp. nov. and &lt;i&gt;Shewanella holmiensis&lt;/i&gt; sp. nov., isolated from Baltic Sea water and sediments.</title>
        <authorList>
            <person name="Martin-Rodriguez A.J."/>
            <person name="Thorell K."/>
            <person name="Joffre E."/>
            <person name="Jensie-Markopoulos S."/>
            <person name="Moore E.R.B."/>
            <person name="Sjoling A."/>
        </authorList>
    </citation>
    <scope>NUCLEOTIDE SEQUENCE</scope>
    <source>
        <strain evidence="2">SP1S2-7</strain>
    </source>
</reference>
<dbReference type="AlphaFoldDB" id="A0A9X2WM43"/>
<dbReference type="Gene3D" id="3.40.630.30">
    <property type="match status" value="1"/>
</dbReference>
<evidence type="ECO:0000313" key="2">
    <source>
        <dbReference type="EMBL" id="MCT7941949.1"/>
    </source>
</evidence>
<dbReference type="CDD" id="cd04301">
    <property type="entry name" value="NAT_SF"/>
    <property type="match status" value="1"/>
</dbReference>
<sequence>MYNLEIREFTDATDTVCQLIAQLTQQVPELDCPHTQADIQQRLSATPCLILIAYVEGEAAGFKLGYARHDTEFYSWLGGVLPDFRQLGLAKSMLEYQEKWAAHKGYATLSVKTRNHFNAMLNMLVSRHYQITAIEADQSNISQHKLHLQKQLNLTASQ</sequence>
<keyword evidence="3" id="KW-1185">Reference proteome</keyword>
<name>A0A9X2WM43_9GAMM</name>
<dbReference type="PROSITE" id="PS51186">
    <property type="entry name" value="GNAT"/>
    <property type="match status" value="1"/>
</dbReference>
<dbReference type="Proteomes" id="UP001155546">
    <property type="component" value="Unassembled WGS sequence"/>
</dbReference>
<dbReference type="Pfam" id="PF00583">
    <property type="entry name" value="Acetyltransf_1"/>
    <property type="match status" value="1"/>
</dbReference>
<proteinExistence type="predicted"/>
<accession>A0A9X2WM43</accession>
<gene>
    <name evidence="2" type="ORF">NE535_09125</name>
</gene>
<feature type="domain" description="N-acetyltransferase" evidence="1">
    <location>
        <begin position="4"/>
        <end position="155"/>
    </location>
</feature>
<dbReference type="SUPFAM" id="SSF55729">
    <property type="entry name" value="Acyl-CoA N-acyltransferases (Nat)"/>
    <property type="match status" value="1"/>
</dbReference>
<dbReference type="EMBL" id="JAMTCD010000009">
    <property type="protein sequence ID" value="MCT7941949.1"/>
    <property type="molecule type" value="Genomic_DNA"/>
</dbReference>
<dbReference type="RefSeq" id="WP_261298327.1">
    <property type="nucleotide sequence ID" value="NZ_JAMTCD010000009.1"/>
</dbReference>
<evidence type="ECO:0000259" key="1">
    <source>
        <dbReference type="PROSITE" id="PS51186"/>
    </source>
</evidence>
<dbReference type="InterPro" id="IPR000182">
    <property type="entry name" value="GNAT_dom"/>
</dbReference>
<dbReference type="InterPro" id="IPR016181">
    <property type="entry name" value="Acyl_CoA_acyltransferase"/>
</dbReference>
<organism evidence="2 3">
    <name type="scientific">Shewanella holmiensis</name>
    <dbReference type="NCBI Taxonomy" id="2952222"/>
    <lineage>
        <taxon>Bacteria</taxon>
        <taxon>Pseudomonadati</taxon>
        <taxon>Pseudomonadota</taxon>
        <taxon>Gammaproteobacteria</taxon>
        <taxon>Alteromonadales</taxon>
        <taxon>Shewanellaceae</taxon>
        <taxon>Shewanella</taxon>
    </lineage>
</organism>
<comment type="caution">
    <text evidence="2">The sequence shown here is derived from an EMBL/GenBank/DDBJ whole genome shotgun (WGS) entry which is preliminary data.</text>
</comment>